<dbReference type="InterPro" id="IPR011993">
    <property type="entry name" value="PH-like_dom_sf"/>
</dbReference>
<feature type="compositionally biased region" description="Low complexity" evidence="7">
    <location>
        <begin position="702"/>
        <end position="725"/>
    </location>
</feature>
<evidence type="ECO:0000256" key="4">
    <source>
        <dbReference type="ARBA" id="ARBA00022443"/>
    </source>
</evidence>
<dbReference type="Pfam" id="PF02205">
    <property type="entry name" value="WH2"/>
    <property type="match status" value="1"/>
</dbReference>
<dbReference type="SMART" id="SM00027">
    <property type="entry name" value="EH"/>
    <property type="match status" value="1"/>
</dbReference>
<dbReference type="Pfam" id="PF12763">
    <property type="entry name" value="EH"/>
    <property type="match status" value="1"/>
</dbReference>
<evidence type="ECO:0000259" key="8">
    <source>
        <dbReference type="PROSITE" id="PS50002"/>
    </source>
</evidence>
<feature type="compositionally biased region" description="Basic and acidic residues" evidence="7">
    <location>
        <begin position="660"/>
        <end position="691"/>
    </location>
</feature>
<dbReference type="GO" id="GO:0005737">
    <property type="term" value="C:cytoplasm"/>
    <property type="evidence" value="ECO:0007669"/>
    <property type="project" value="UniProtKB-SubCell"/>
</dbReference>
<keyword evidence="4 6" id="KW-0728">SH3 domain</keyword>
<name>A0A8H3TT58_9TREE</name>
<dbReference type="CDD" id="cd00160">
    <property type="entry name" value="RhoGEF"/>
    <property type="match status" value="1"/>
</dbReference>
<dbReference type="Proteomes" id="UP000620104">
    <property type="component" value="Unassembled WGS sequence"/>
</dbReference>
<dbReference type="InterPro" id="IPR002048">
    <property type="entry name" value="EF_hand_dom"/>
</dbReference>
<dbReference type="PROSITE" id="PS50031">
    <property type="entry name" value="EH"/>
    <property type="match status" value="1"/>
</dbReference>
<dbReference type="CDD" id="cd00052">
    <property type="entry name" value="EH"/>
    <property type="match status" value="1"/>
</dbReference>
<organism evidence="14 15">
    <name type="scientific">Naganishia liquefaciens</name>
    <dbReference type="NCBI Taxonomy" id="104408"/>
    <lineage>
        <taxon>Eukaryota</taxon>
        <taxon>Fungi</taxon>
        <taxon>Dikarya</taxon>
        <taxon>Basidiomycota</taxon>
        <taxon>Agaricomycotina</taxon>
        <taxon>Tremellomycetes</taxon>
        <taxon>Filobasidiales</taxon>
        <taxon>Filobasidiaceae</taxon>
        <taxon>Naganishia</taxon>
    </lineage>
</organism>
<dbReference type="PANTHER" id="PTHR46006">
    <property type="entry name" value="RHO GUANINE NUCLEOTIDE EXCHANGE FACTOR AT 64C, ISOFORM A"/>
    <property type="match status" value="1"/>
</dbReference>
<evidence type="ECO:0000313" key="15">
    <source>
        <dbReference type="Proteomes" id="UP000620104"/>
    </source>
</evidence>
<evidence type="ECO:0000256" key="6">
    <source>
        <dbReference type="PROSITE-ProRule" id="PRU00192"/>
    </source>
</evidence>
<accession>A0A8H3TT58</accession>
<protein>
    <recommendedName>
        <fullName evidence="2">Actin cytoskeleton-regulatory complex protein PAN1</fullName>
    </recommendedName>
    <alternativeName>
        <fullName evidence="3">Actin cytoskeleton-regulatory complex protein pan1</fullName>
    </alternativeName>
</protein>
<dbReference type="Pfam" id="PF00018">
    <property type="entry name" value="SH3_1"/>
    <property type="match status" value="2"/>
</dbReference>
<dbReference type="InterPro" id="IPR000261">
    <property type="entry name" value="EH_dom"/>
</dbReference>
<dbReference type="PROSITE" id="PS50003">
    <property type="entry name" value="PH_DOMAIN"/>
    <property type="match status" value="1"/>
</dbReference>
<evidence type="ECO:0000256" key="2">
    <source>
        <dbReference type="ARBA" id="ARBA00015110"/>
    </source>
</evidence>
<evidence type="ECO:0000259" key="10">
    <source>
        <dbReference type="PROSITE" id="PS50010"/>
    </source>
</evidence>
<feature type="region of interest" description="Disordered" evidence="7">
    <location>
        <begin position="339"/>
        <end position="370"/>
    </location>
</feature>
<feature type="compositionally biased region" description="Pro residues" evidence="7">
    <location>
        <begin position="739"/>
        <end position="749"/>
    </location>
</feature>
<feature type="domain" description="SH3" evidence="8">
    <location>
        <begin position="1187"/>
        <end position="1246"/>
    </location>
</feature>
<evidence type="ECO:0000313" key="14">
    <source>
        <dbReference type="EMBL" id="GHJ86190.1"/>
    </source>
</evidence>
<dbReference type="PANTHER" id="PTHR46006:SF6">
    <property type="entry name" value="INTERSECTIN-2 ISOFORM X1"/>
    <property type="match status" value="1"/>
</dbReference>
<feature type="domain" description="DH" evidence="10">
    <location>
        <begin position="1525"/>
        <end position="1707"/>
    </location>
</feature>
<feature type="domain" description="EH" evidence="11">
    <location>
        <begin position="235"/>
        <end position="325"/>
    </location>
</feature>
<dbReference type="OrthoDB" id="1716625at2759"/>
<feature type="compositionally biased region" description="Low complexity" evidence="7">
    <location>
        <begin position="850"/>
        <end position="864"/>
    </location>
</feature>
<comment type="subcellular location">
    <subcellularLocation>
        <location evidence="1">Cytoplasm</location>
    </subcellularLocation>
</comment>
<feature type="region of interest" description="Disordered" evidence="7">
    <location>
        <begin position="1006"/>
        <end position="1067"/>
    </location>
</feature>
<dbReference type="InterPro" id="IPR051480">
    <property type="entry name" value="Endocytic_GEF_Adapter"/>
</dbReference>
<evidence type="ECO:0000256" key="1">
    <source>
        <dbReference type="ARBA" id="ARBA00004496"/>
    </source>
</evidence>
<dbReference type="GO" id="GO:0003779">
    <property type="term" value="F:actin binding"/>
    <property type="evidence" value="ECO:0007669"/>
    <property type="project" value="InterPro"/>
</dbReference>
<dbReference type="SUPFAM" id="SSF47473">
    <property type="entry name" value="EF-hand"/>
    <property type="match status" value="1"/>
</dbReference>
<dbReference type="PROSITE" id="PS51082">
    <property type="entry name" value="WH2"/>
    <property type="match status" value="1"/>
</dbReference>
<dbReference type="InterPro" id="IPR036028">
    <property type="entry name" value="SH3-like_dom_sf"/>
</dbReference>
<keyword evidence="5" id="KW-0963">Cytoplasm</keyword>
<dbReference type="Gene3D" id="1.10.238.10">
    <property type="entry name" value="EF-hand"/>
    <property type="match status" value="1"/>
</dbReference>
<dbReference type="PROSITE" id="PS50222">
    <property type="entry name" value="EF_HAND_2"/>
    <property type="match status" value="1"/>
</dbReference>
<sequence length="1857" mass="204125">MQNQYTGYGSPYGAMNPQQTGFMQTPGFQGMHGAMGMNGTGVGMRSQPTGMPSAMRMQSQQTGMPSMGTGMGMSSMNTGAMQPMMTGMPQRPQQSGMSNFSGMSSGTGFSSSGIGMSSQPTGMSNTGTGNTNYSFLNGPPPSSALGAGMASRLAPQITGYPGALTAQPTGMPHDPRLQMMAASLMPSNVNQPFNSSGNMQFAHPLSQPLQQSFQSLLSNPSVATPKVPWTLSRQEKKDYDQIFRAWTGGEGGGFIEGDMAQAVFGQSGLGREDLMKIWNLADINNRGKLNLPEFHVAMGLIYRALNGNEIPDTLPAELIPPSMRDIDSTVDFVKDLLRNDNSSRNTPDINLPGSYANRTSAHNKERDATNYKHDDARASGYKSSARHLDRRQVRYEGEDVSSELDSIKRDLANSSAVLDRSADEFAKRTEEDERLEQELDDLKYRVRRVKDDIEYVSRGKRTPEKDEERRKLERELMFLMHERLPEVEKKIEEREERKRQEVRDGIRARDKRNETHGRYDRYDGGRRSSFGTERERFRDDDRGYIKYEERDRDRNGRDSRDRSRDRYDSYDSRRPLSPPARNRSPPAVPAEQPKSAITAPPPAPPAPTSTRTSASSTKNMSPEERAAFIRAQAQERLQARMRALGMVVPESEPSAPTVDKSVEERMEREKKEAEEKAKQAETEQEEREAARKARLLQASEGSATPSAPAKPSASAAPLKSSMKKAPAPPPPKSRGAPATPAPAANPAPPVLSAEDEDLRAQEEAHQKAMEDRRARLQRMREEEEEAQRAEEEMLKRRQQATARKVESPAPVAPVALAEQASVPTPSLSAAVKSPPPASASTNPFHRLHNSGTSTTSPPQAASTGFNPFFRPPVQSDPVPKAAEPTSSQVEEESAPPPPPPPPPAPPAAAPAAVTRAPSRPPPAEEEWDVINEKNNDSDDSSDDDDYAGSRSMRDNLARALFGGGGSKPASKPASPAPASNKAALAKLGGGDASNVGALFAAIQGGARLKHTTTNDRSGAPVSGRVIGDAAPPAHISDVPREHASPTVPAPQPAQEEEHDISKRSANRQSVDWYSGLAADANRSAAEASGMASVVEADEPSEEAQGAETTHPTLNPENDPTGEFDMTTTLKVRSLYPYDGQRDVDLSFKENMILMAHPAKDPVSPWWYGMLLQGGKSGWFPNSYVEEIKVQQAKALFPYAGNTDEELPFAEGDTINIVDSSEADWWKAEKGGMIFIVPAAYLELIRTSQRDEGETVSAEQTSASSTEPGNTIADNNAKSSSERDTDIDSASDTSEDSVLSFDRDTPEQTPDAPREREVERQRREQERLRILESAGLHVTKDGSGQTGPRVKRRPPPAKPVNKTSESAKTAGPPLPNPVVTENRPRHDRAISRESMVSLGPDAYDRYEAYLEKAKAISQNRARSQSDVRPPSITVLDKTMPMQIGSPASSTLTLGSLSKESKLAGFMNKLSTPATPDRRSTASISGPIHIVRVDEEADDAPTHGMGPTWSSLVDAELLQNINDKERKRQEAMFEFIVTEGAYVRDLQLVVEVFYAPLLSMMDESETTAIFGNLEDILLFNTSLLSSLEDRQKACRLYIDRISDILSAQLPNLFIYKEYCMKQSQAIAQLQAIRDQNTKIASYLQTVRNENGLIRNLDLSSFLLEPMQRLTRYPLLIRQIMKYGEEPEELVQLDTALMSTERVLAEVNESVRLAENFERLRVISEDLWIGGEGRLDLTQNTAYMGPRHLLKEGFVTKAKSGRKLQLVLCNDIIVLLESRNLYRMPIPLHEAKANEGSSRDGTAFTIIQEYKRHGDTIALKATSAKDAQAWVRLINESRAAAITEREAWVRQNRRRSGIGY</sequence>
<dbReference type="GO" id="GO:0005509">
    <property type="term" value="F:calcium ion binding"/>
    <property type="evidence" value="ECO:0007669"/>
    <property type="project" value="InterPro"/>
</dbReference>
<dbReference type="Gene3D" id="1.20.900.10">
    <property type="entry name" value="Dbl homology (DH) domain"/>
    <property type="match status" value="1"/>
</dbReference>
<dbReference type="Gene3D" id="2.30.29.30">
    <property type="entry name" value="Pleckstrin-homology domain (PH domain)/Phosphotyrosine-binding domain (PTB)"/>
    <property type="match status" value="1"/>
</dbReference>
<feature type="domain" description="PH" evidence="9">
    <location>
        <begin position="1745"/>
        <end position="1836"/>
    </location>
</feature>
<feature type="compositionally biased region" description="Basic and acidic residues" evidence="7">
    <location>
        <begin position="548"/>
        <end position="574"/>
    </location>
</feature>
<dbReference type="SUPFAM" id="SSF50044">
    <property type="entry name" value="SH3-domain"/>
    <property type="match status" value="2"/>
</dbReference>
<feature type="region of interest" description="Disordered" evidence="7">
    <location>
        <begin position="1250"/>
        <end position="1381"/>
    </location>
</feature>
<evidence type="ECO:0000259" key="13">
    <source>
        <dbReference type="PROSITE" id="PS51082"/>
    </source>
</evidence>
<dbReference type="GO" id="GO:0005085">
    <property type="term" value="F:guanyl-nucleotide exchange factor activity"/>
    <property type="evidence" value="ECO:0007669"/>
    <property type="project" value="InterPro"/>
</dbReference>
<reference evidence="14" key="1">
    <citation type="submission" date="2020-07" db="EMBL/GenBank/DDBJ databases">
        <title>Draft Genome Sequence of a Deep-Sea Yeast, Naganishia (Cryptococcus) liquefaciens strain N6.</title>
        <authorList>
            <person name="Han Y.W."/>
            <person name="Kajitani R."/>
            <person name="Morimoto H."/>
            <person name="Parhat M."/>
            <person name="Tsubouchi H."/>
            <person name="Bakenova O."/>
            <person name="Ogata M."/>
            <person name="Argunhan B."/>
            <person name="Aoki R."/>
            <person name="Kajiwara S."/>
            <person name="Itoh T."/>
            <person name="Iwasaki H."/>
        </authorList>
    </citation>
    <scope>NUCLEOTIDE SEQUENCE</scope>
    <source>
        <strain evidence="14">N6</strain>
    </source>
</reference>
<proteinExistence type="predicted"/>
<feature type="compositionally biased region" description="Basic and acidic residues" evidence="7">
    <location>
        <begin position="758"/>
        <end position="795"/>
    </location>
</feature>
<keyword evidence="15" id="KW-1185">Reference proteome</keyword>
<feature type="domain" description="EF-hand" evidence="12">
    <location>
        <begin position="269"/>
        <end position="304"/>
    </location>
</feature>
<evidence type="ECO:0000259" key="12">
    <source>
        <dbReference type="PROSITE" id="PS50222"/>
    </source>
</evidence>
<comment type="caution">
    <text evidence="14">The sequence shown here is derived from an EMBL/GenBank/DDBJ whole genome shotgun (WGS) entry which is preliminary data.</text>
</comment>
<feature type="region of interest" description="Disordered" evidence="7">
    <location>
        <begin position="1087"/>
        <end position="1122"/>
    </location>
</feature>
<dbReference type="SUPFAM" id="SSF48065">
    <property type="entry name" value="DBL homology domain (DH-domain)"/>
    <property type="match status" value="1"/>
</dbReference>
<dbReference type="Gene3D" id="2.30.30.40">
    <property type="entry name" value="SH3 Domains"/>
    <property type="match status" value="2"/>
</dbReference>
<dbReference type="PROSITE" id="PS50010">
    <property type="entry name" value="DH_2"/>
    <property type="match status" value="1"/>
</dbReference>
<dbReference type="InterPro" id="IPR001849">
    <property type="entry name" value="PH_domain"/>
</dbReference>
<gene>
    <name evidence="14" type="ORF">NliqN6_2592</name>
</gene>
<feature type="domain" description="WH2" evidence="13">
    <location>
        <begin position="994"/>
        <end position="1011"/>
    </location>
</feature>
<dbReference type="InterPro" id="IPR003124">
    <property type="entry name" value="WH2_dom"/>
</dbReference>
<evidence type="ECO:0000256" key="7">
    <source>
        <dbReference type="SAM" id="MobiDB-lite"/>
    </source>
</evidence>
<feature type="region of interest" description="Disordered" evidence="7">
    <location>
        <begin position="493"/>
        <end position="535"/>
    </location>
</feature>
<evidence type="ECO:0000256" key="5">
    <source>
        <dbReference type="ARBA" id="ARBA00022490"/>
    </source>
</evidence>
<dbReference type="SMART" id="SM00325">
    <property type="entry name" value="RhoGEF"/>
    <property type="match status" value="1"/>
</dbReference>
<feature type="compositionally biased region" description="Acidic residues" evidence="7">
    <location>
        <begin position="937"/>
        <end position="946"/>
    </location>
</feature>
<evidence type="ECO:0000259" key="9">
    <source>
        <dbReference type="PROSITE" id="PS50003"/>
    </source>
</evidence>
<dbReference type="EMBL" id="BLZA01000017">
    <property type="protein sequence ID" value="GHJ86190.1"/>
    <property type="molecule type" value="Genomic_DNA"/>
</dbReference>
<feature type="compositionally biased region" description="Basic and acidic residues" evidence="7">
    <location>
        <begin position="1300"/>
        <end position="1329"/>
    </location>
</feature>
<dbReference type="SMART" id="SM00326">
    <property type="entry name" value="SH3"/>
    <property type="match status" value="2"/>
</dbReference>
<feature type="compositionally biased region" description="Polar residues" evidence="7">
    <location>
        <begin position="1256"/>
        <end position="1278"/>
    </location>
</feature>
<dbReference type="InterPro" id="IPR011992">
    <property type="entry name" value="EF-hand-dom_pair"/>
</dbReference>
<dbReference type="InterPro" id="IPR000219">
    <property type="entry name" value="DH_dom"/>
</dbReference>
<dbReference type="GO" id="GO:0035025">
    <property type="term" value="P:positive regulation of Rho protein signal transduction"/>
    <property type="evidence" value="ECO:0007669"/>
    <property type="project" value="TreeGrafter"/>
</dbReference>
<dbReference type="CDD" id="cd00174">
    <property type="entry name" value="SH3"/>
    <property type="match status" value="1"/>
</dbReference>
<evidence type="ECO:0000256" key="3">
    <source>
        <dbReference type="ARBA" id="ARBA00020728"/>
    </source>
</evidence>
<feature type="region of interest" description="Disordered" evidence="7">
    <location>
        <begin position="548"/>
        <end position="981"/>
    </location>
</feature>
<dbReference type="PROSITE" id="PS50002">
    <property type="entry name" value="SH3"/>
    <property type="match status" value="1"/>
</dbReference>
<evidence type="ECO:0000259" key="11">
    <source>
        <dbReference type="PROSITE" id="PS50031"/>
    </source>
</evidence>
<dbReference type="SMART" id="SM00233">
    <property type="entry name" value="PH"/>
    <property type="match status" value="1"/>
</dbReference>
<feature type="compositionally biased region" description="Polar residues" evidence="7">
    <location>
        <begin position="339"/>
        <end position="348"/>
    </location>
</feature>
<dbReference type="SUPFAM" id="SSF50729">
    <property type="entry name" value="PH domain-like"/>
    <property type="match status" value="1"/>
</dbReference>
<feature type="compositionally biased region" description="Low complexity" evidence="7">
    <location>
        <begin position="967"/>
        <end position="981"/>
    </location>
</feature>
<dbReference type="InterPro" id="IPR001452">
    <property type="entry name" value="SH3_domain"/>
</dbReference>
<feature type="compositionally biased region" description="Low complexity" evidence="7">
    <location>
        <begin position="608"/>
        <end position="617"/>
    </location>
</feature>
<feature type="compositionally biased region" description="Pro residues" evidence="7">
    <location>
        <begin position="894"/>
        <end position="908"/>
    </location>
</feature>
<feature type="compositionally biased region" description="Polar residues" evidence="7">
    <location>
        <begin position="1106"/>
        <end position="1117"/>
    </location>
</feature>
<dbReference type="InterPro" id="IPR035899">
    <property type="entry name" value="DBL_dom_sf"/>
</dbReference>
<dbReference type="Pfam" id="PF00621">
    <property type="entry name" value="RhoGEF"/>
    <property type="match status" value="1"/>
</dbReference>